<evidence type="ECO:0000256" key="4">
    <source>
        <dbReference type="ARBA" id="ARBA00022692"/>
    </source>
</evidence>
<evidence type="ECO:0000256" key="6">
    <source>
        <dbReference type="ARBA" id="ARBA00023136"/>
    </source>
</evidence>
<accession>A0A3M8D7A5</accession>
<comment type="subcellular location">
    <subcellularLocation>
        <location evidence="1">Cell membrane</location>
        <topology evidence="1">Multi-pass membrane protein</topology>
    </subcellularLocation>
</comment>
<evidence type="ECO:0000256" key="2">
    <source>
        <dbReference type="ARBA" id="ARBA00022448"/>
    </source>
</evidence>
<feature type="transmembrane region" description="Helical" evidence="7">
    <location>
        <begin position="376"/>
        <end position="397"/>
    </location>
</feature>
<dbReference type="InterPro" id="IPR010290">
    <property type="entry name" value="TM_effector"/>
</dbReference>
<evidence type="ECO:0000256" key="5">
    <source>
        <dbReference type="ARBA" id="ARBA00022989"/>
    </source>
</evidence>
<dbReference type="InterPro" id="IPR020846">
    <property type="entry name" value="MFS_dom"/>
</dbReference>
<feature type="transmembrane region" description="Helical" evidence="7">
    <location>
        <begin position="170"/>
        <end position="188"/>
    </location>
</feature>
<protein>
    <submittedName>
        <fullName evidence="9">MFS transporter</fullName>
    </submittedName>
</protein>
<keyword evidence="2" id="KW-0813">Transport</keyword>
<dbReference type="PANTHER" id="PTHR23513:SF6">
    <property type="entry name" value="MAJOR FACILITATOR SUPERFAMILY ASSOCIATED DOMAIN-CONTAINING PROTEIN"/>
    <property type="match status" value="1"/>
</dbReference>
<reference evidence="9 10" key="1">
    <citation type="submission" date="2018-10" db="EMBL/GenBank/DDBJ databases">
        <title>Phylogenomics of Brevibacillus.</title>
        <authorList>
            <person name="Dunlap C."/>
        </authorList>
    </citation>
    <scope>NUCLEOTIDE SEQUENCE [LARGE SCALE GENOMIC DNA]</scope>
    <source>
        <strain evidence="9 10">JCM 15085</strain>
    </source>
</reference>
<dbReference type="InterPro" id="IPR036259">
    <property type="entry name" value="MFS_trans_sf"/>
</dbReference>
<dbReference type="Proteomes" id="UP000281915">
    <property type="component" value="Unassembled WGS sequence"/>
</dbReference>
<proteinExistence type="predicted"/>
<feature type="transmembrane region" description="Helical" evidence="7">
    <location>
        <begin position="346"/>
        <end position="364"/>
    </location>
</feature>
<evidence type="ECO:0000256" key="1">
    <source>
        <dbReference type="ARBA" id="ARBA00004651"/>
    </source>
</evidence>
<feature type="transmembrane region" description="Helical" evidence="7">
    <location>
        <begin position="77"/>
        <end position="98"/>
    </location>
</feature>
<keyword evidence="6 7" id="KW-0472">Membrane</keyword>
<dbReference type="PANTHER" id="PTHR23513">
    <property type="entry name" value="INTEGRAL MEMBRANE EFFLUX PROTEIN-RELATED"/>
    <property type="match status" value="1"/>
</dbReference>
<evidence type="ECO:0000313" key="9">
    <source>
        <dbReference type="EMBL" id="RNB83501.1"/>
    </source>
</evidence>
<dbReference type="GO" id="GO:0005886">
    <property type="term" value="C:plasma membrane"/>
    <property type="evidence" value="ECO:0007669"/>
    <property type="project" value="UniProtKB-SubCell"/>
</dbReference>
<feature type="transmembrane region" description="Helical" evidence="7">
    <location>
        <begin position="308"/>
        <end position="325"/>
    </location>
</feature>
<evidence type="ECO:0000256" key="7">
    <source>
        <dbReference type="SAM" id="Phobius"/>
    </source>
</evidence>
<keyword evidence="4 7" id="KW-0812">Transmembrane</keyword>
<dbReference type="AlphaFoldDB" id="A0A3M8D7A5"/>
<dbReference type="CDD" id="cd06173">
    <property type="entry name" value="MFS_MefA_like"/>
    <property type="match status" value="1"/>
</dbReference>
<keyword evidence="5 7" id="KW-1133">Transmembrane helix</keyword>
<evidence type="ECO:0000259" key="8">
    <source>
        <dbReference type="PROSITE" id="PS50850"/>
    </source>
</evidence>
<sequence length="410" mass="44793">MTTPPLLRQRPFLSILLGQLVSELGATLGTLATSWLIFQATGSYTAVGGLWLLYFLPSLALQLVAGPYLDRWEKKRVLVFCQWMRGGAFCLSFAVLFLWPEVQWPFYLTSLVNGLIQPLYVPASQSLLPSIVKKEELVSANATLDGVLRMAMIGGPVLGGAIVVALEGTWVLAMVAMSFWISGLLLLYSPIQAGEKKVEKQPWVTMFLAGLHVFREQPLLLWLGVFLAVVQFAVGITLVLTIPYVVDELSGTSLHVGLFQAGFPLGYLLGALLVPPFSARYAQKHVLMLGSIAIGGATFVALGLVQHVWVAIAIEVIAGIAAPFFHVHSTSLYQRSVPPDLMGRVLSVRLLIMRLTMPLGVWLGGQLGESLGIRSLYIGMGLLIVAIALLGLFLPYFRAMQQSYHIDKKF</sequence>
<feature type="transmembrane region" description="Helical" evidence="7">
    <location>
        <begin position="12"/>
        <end position="38"/>
    </location>
</feature>
<feature type="transmembrane region" description="Helical" evidence="7">
    <location>
        <begin position="219"/>
        <end position="246"/>
    </location>
</feature>
<dbReference type="RefSeq" id="WP_122912407.1">
    <property type="nucleotide sequence ID" value="NZ_RHHT01000007.1"/>
</dbReference>
<dbReference type="Pfam" id="PF05977">
    <property type="entry name" value="MFS_3"/>
    <property type="match status" value="1"/>
</dbReference>
<dbReference type="EMBL" id="RHHT01000007">
    <property type="protein sequence ID" value="RNB83501.1"/>
    <property type="molecule type" value="Genomic_DNA"/>
</dbReference>
<gene>
    <name evidence="9" type="ORF">EDM58_05170</name>
</gene>
<organism evidence="9 10">
    <name type="scientific">Brevibacillus panacihumi</name>
    <dbReference type="NCBI Taxonomy" id="497735"/>
    <lineage>
        <taxon>Bacteria</taxon>
        <taxon>Bacillati</taxon>
        <taxon>Bacillota</taxon>
        <taxon>Bacilli</taxon>
        <taxon>Bacillales</taxon>
        <taxon>Paenibacillaceae</taxon>
        <taxon>Brevibacillus</taxon>
    </lineage>
</organism>
<dbReference type="GO" id="GO:0022857">
    <property type="term" value="F:transmembrane transporter activity"/>
    <property type="evidence" value="ECO:0007669"/>
    <property type="project" value="InterPro"/>
</dbReference>
<feature type="transmembrane region" description="Helical" evidence="7">
    <location>
        <begin position="252"/>
        <end position="274"/>
    </location>
</feature>
<keyword evidence="3" id="KW-1003">Cell membrane</keyword>
<feature type="transmembrane region" description="Helical" evidence="7">
    <location>
        <begin position="286"/>
        <end position="302"/>
    </location>
</feature>
<feature type="domain" description="Major facilitator superfamily (MFS) profile" evidence="8">
    <location>
        <begin position="217"/>
        <end position="410"/>
    </location>
</feature>
<feature type="transmembrane region" description="Helical" evidence="7">
    <location>
        <begin position="44"/>
        <end position="65"/>
    </location>
</feature>
<dbReference type="SUPFAM" id="SSF103473">
    <property type="entry name" value="MFS general substrate transporter"/>
    <property type="match status" value="1"/>
</dbReference>
<dbReference type="PROSITE" id="PS50850">
    <property type="entry name" value="MFS"/>
    <property type="match status" value="1"/>
</dbReference>
<comment type="caution">
    <text evidence="9">The sequence shown here is derived from an EMBL/GenBank/DDBJ whole genome shotgun (WGS) entry which is preliminary data.</text>
</comment>
<dbReference type="Gene3D" id="1.20.1250.20">
    <property type="entry name" value="MFS general substrate transporter like domains"/>
    <property type="match status" value="1"/>
</dbReference>
<name>A0A3M8D7A5_9BACL</name>
<evidence type="ECO:0000313" key="10">
    <source>
        <dbReference type="Proteomes" id="UP000281915"/>
    </source>
</evidence>
<evidence type="ECO:0000256" key="3">
    <source>
        <dbReference type="ARBA" id="ARBA00022475"/>
    </source>
</evidence>